<accession>A0A4Y7SJJ8</accession>
<organism evidence="1 2">
    <name type="scientific">Coprinellus micaceus</name>
    <name type="common">Glistening ink-cap mushroom</name>
    <name type="synonym">Coprinus micaceus</name>
    <dbReference type="NCBI Taxonomy" id="71717"/>
    <lineage>
        <taxon>Eukaryota</taxon>
        <taxon>Fungi</taxon>
        <taxon>Dikarya</taxon>
        <taxon>Basidiomycota</taxon>
        <taxon>Agaricomycotina</taxon>
        <taxon>Agaricomycetes</taxon>
        <taxon>Agaricomycetidae</taxon>
        <taxon>Agaricales</taxon>
        <taxon>Agaricineae</taxon>
        <taxon>Psathyrellaceae</taxon>
        <taxon>Coprinellus</taxon>
    </lineage>
</organism>
<gene>
    <name evidence="1" type="ORF">FA13DRAFT_1527964</name>
</gene>
<proteinExistence type="predicted"/>
<dbReference type="AlphaFoldDB" id="A0A4Y7SJJ8"/>
<evidence type="ECO:0000313" key="2">
    <source>
        <dbReference type="Proteomes" id="UP000298030"/>
    </source>
</evidence>
<evidence type="ECO:0000313" key="1">
    <source>
        <dbReference type="EMBL" id="TEB22005.1"/>
    </source>
</evidence>
<comment type="caution">
    <text evidence="1">The sequence shown here is derived from an EMBL/GenBank/DDBJ whole genome shotgun (WGS) entry which is preliminary data.</text>
</comment>
<name>A0A4Y7SJJ8_COPMI</name>
<sequence length="184" mass="21582">MSIAILRNKYDHELCTRQYRDHLDDLESIFYLFCEVVFYWDKETVPLWWNSDDLYECAASKLLMFCIEPDEFETDEVDPEYSDVSCKLLKRFFAFTQEFVVKKEEINMMGDHQAEERERLVLVDSWEDHFDRLLGIFDDALEELGLPPYHDDGSTSPSVSPTPTLAEQLETLALTSRSDSKGRL</sequence>
<dbReference type="EMBL" id="QPFP01000099">
    <property type="protein sequence ID" value="TEB22005.1"/>
    <property type="molecule type" value="Genomic_DNA"/>
</dbReference>
<keyword evidence="2" id="KW-1185">Reference proteome</keyword>
<protein>
    <submittedName>
        <fullName evidence="1">Uncharacterized protein</fullName>
    </submittedName>
</protein>
<dbReference type="OrthoDB" id="10378654at2759"/>
<dbReference type="Proteomes" id="UP000298030">
    <property type="component" value="Unassembled WGS sequence"/>
</dbReference>
<reference evidence="1 2" key="1">
    <citation type="journal article" date="2019" name="Nat. Ecol. Evol.">
        <title>Megaphylogeny resolves global patterns of mushroom evolution.</title>
        <authorList>
            <person name="Varga T."/>
            <person name="Krizsan K."/>
            <person name="Foldi C."/>
            <person name="Dima B."/>
            <person name="Sanchez-Garcia M."/>
            <person name="Sanchez-Ramirez S."/>
            <person name="Szollosi G.J."/>
            <person name="Szarkandi J.G."/>
            <person name="Papp V."/>
            <person name="Albert L."/>
            <person name="Andreopoulos W."/>
            <person name="Angelini C."/>
            <person name="Antonin V."/>
            <person name="Barry K.W."/>
            <person name="Bougher N.L."/>
            <person name="Buchanan P."/>
            <person name="Buyck B."/>
            <person name="Bense V."/>
            <person name="Catcheside P."/>
            <person name="Chovatia M."/>
            <person name="Cooper J."/>
            <person name="Damon W."/>
            <person name="Desjardin D."/>
            <person name="Finy P."/>
            <person name="Geml J."/>
            <person name="Haridas S."/>
            <person name="Hughes K."/>
            <person name="Justo A."/>
            <person name="Karasinski D."/>
            <person name="Kautmanova I."/>
            <person name="Kiss B."/>
            <person name="Kocsube S."/>
            <person name="Kotiranta H."/>
            <person name="LaButti K.M."/>
            <person name="Lechner B.E."/>
            <person name="Liimatainen K."/>
            <person name="Lipzen A."/>
            <person name="Lukacs Z."/>
            <person name="Mihaltcheva S."/>
            <person name="Morgado L.N."/>
            <person name="Niskanen T."/>
            <person name="Noordeloos M.E."/>
            <person name="Ohm R.A."/>
            <person name="Ortiz-Santana B."/>
            <person name="Ovrebo C."/>
            <person name="Racz N."/>
            <person name="Riley R."/>
            <person name="Savchenko A."/>
            <person name="Shiryaev A."/>
            <person name="Soop K."/>
            <person name="Spirin V."/>
            <person name="Szebenyi C."/>
            <person name="Tomsovsky M."/>
            <person name="Tulloss R.E."/>
            <person name="Uehling J."/>
            <person name="Grigoriev I.V."/>
            <person name="Vagvolgyi C."/>
            <person name="Papp T."/>
            <person name="Martin F.M."/>
            <person name="Miettinen O."/>
            <person name="Hibbett D.S."/>
            <person name="Nagy L.G."/>
        </authorList>
    </citation>
    <scope>NUCLEOTIDE SEQUENCE [LARGE SCALE GENOMIC DNA]</scope>
    <source>
        <strain evidence="1 2">FP101781</strain>
    </source>
</reference>